<dbReference type="EMBL" id="JRMB01000002">
    <property type="protein sequence ID" value="KGF64245.1"/>
    <property type="molecule type" value="Genomic_DNA"/>
</dbReference>
<dbReference type="SUPFAM" id="SSF64288">
    <property type="entry name" value="Chorismate lyase-like"/>
    <property type="match status" value="1"/>
</dbReference>
<dbReference type="GO" id="GO:0006744">
    <property type="term" value="P:ubiquinone biosynthetic process"/>
    <property type="evidence" value="ECO:0007669"/>
    <property type="project" value="UniProtKB-UniRule"/>
</dbReference>
<comment type="function">
    <text evidence="4">Removes the pyruvyl group from chorismate, with concomitant aromatization of the ring, to provide 4-hydroxybenzoate (4HB) for the ubiquinone pathway.</text>
</comment>
<gene>
    <name evidence="4" type="primary">ubiC</name>
    <name evidence="5" type="ORF">LT42_20475</name>
</gene>
<reference evidence="5 6" key="1">
    <citation type="submission" date="2014-09" db="EMBL/GenBank/DDBJ databases">
        <title>Genome sequence of Pseudomonas lutea strain DSM 17257T.</title>
        <authorList>
            <person name="Kwak Y."/>
            <person name="Shin J.-H."/>
        </authorList>
    </citation>
    <scope>NUCLEOTIDE SEQUENCE [LARGE SCALE GENOMIC DNA]</scope>
    <source>
        <strain evidence="5 6">DSM 17257</strain>
    </source>
</reference>
<evidence type="ECO:0000313" key="6">
    <source>
        <dbReference type="Proteomes" id="UP000029719"/>
    </source>
</evidence>
<comment type="catalytic activity">
    <reaction evidence="4">
        <text>chorismate = 4-hydroxybenzoate + pyruvate</text>
        <dbReference type="Rhea" id="RHEA:16505"/>
        <dbReference type="ChEBI" id="CHEBI:15361"/>
        <dbReference type="ChEBI" id="CHEBI:17879"/>
        <dbReference type="ChEBI" id="CHEBI:29748"/>
        <dbReference type="EC" id="4.1.3.40"/>
    </reaction>
</comment>
<keyword evidence="1 4" id="KW-0963">Cytoplasm</keyword>
<dbReference type="GO" id="GO:0005829">
    <property type="term" value="C:cytosol"/>
    <property type="evidence" value="ECO:0007669"/>
    <property type="project" value="TreeGrafter"/>
</dbReference>
<accession>A0A9X0JIY9</accession>
<evidence type="ECO:0000256" key="2">
    <source>
        <dbReference type="ARBA" id="ARBA00022688"/>
    </source>
</evidence>
<organism evidence="5 6">
    <name type="scientific">Pseudomonas lutea</name>
    <dbReference type="NCBI Taxonomy" id="243924"/>
    <lineage>
        <taxon>Bacteria</taxon>
        <taxon>Pseudomonadati</taxon>
        <taxon>Pseudomonadota</taxon>
        <taxon>Gammaproteobacteria</taxon>
        <taxon>Pseudomonadales</taxon>
        <taxon>Pseudomonadaceae</taxon>
        <taxon>Pseudomonas</taxon>
    </lineage>
</organism>
<dbReference type="InterPro" id="IPR028978">
    <property type="entry name" value="Chorismate_lyase_/UTRA_dom_sf"/>
</dbReference>
<dbReference type="GO" id="GO:0008813">
    <property type="term" value="F:chorismate lyase activity"/>
    <property type="evidence" value="ECO:0007669"/>
    <property type="project" value="UniProtKB-UniRule"/>
</dbReference>
<name>A0A9X0JIY9_9PSED</name>
<comment type="pathway">
    <text evidence="4">Cofactor biosynthesis; ubiquinone biosynthesis.</text>
</comment>
<dbReference type="Gene3D" id="3.40.1410.10">
    <property type="entry name" value="Chorismate lyase-like"/>
    <property type="match status" value="1"/>
</dbReference>
<protein>
    <recommendedName>
        <fullName evidence="4">Probable chorismate pyruvate-lyase</fullName>
        <shortName evidence="4">CL</shortName>
        <shortName evidence="4">CPL</shortName>
        <ecNumber evidence="4">4.1.3.40</ecNumber>
    </recommendedName>
</protein>
<comment type="subcellular location">
    <subcellularLocation>
        <location evidence="4">Cytoplasm</location>
    </subcellularLocation>
</comment>
<dbReference type="AlphaFoldDB" id="A0A9X0JIY9"/>
<comment type="caution">
    <text evidence="4">Lacks conserved residue(s) required for the propagation of feature annotation.</text>
</comment>
<comment type="caution">
    <text evidence="5">The sequence shown here is derived from an EMBL/GenBank/DDBJ whole genome shotgun (WGS) entry which is preliminary data.</text>
</comment>
<dbReference type="Proteomes" id="UP000029719">
    <property type="component" value="Unassembled WGS sequence"/>
</dbReference>
<dbReference type="HAMAP" id="MF_01632">
    <property type="entry name" value="UbiC"/>
    <property type="match status" value="1"/>
</dbReference>
<comment type="similarity">
    <text evidence="4">Belongs to the UbiC family.</text>
</comment>
<dbReference type="PANTHER" id="PTHR38683:SF1">
    <property type="entry name" value="CHORISMATE PYRUVATE-LYASE"/>
    <property type="match status" value="1"/>
</dbReference>
<keyword evidence="4" id="KW-0670">Pyruvate</keyword>
<proteinExistence type="inferred from homology"/>
<evidence type="ECO:0000256" key="4">
    <source>
        <dbReference type="HAMAP-Rule" id="MF_01632"/>
    </source>
</evidence>
<dbReference type="RefSeq" id="WP_037016743.1">
    <property type="nucleotide sequence ID" value="NZ_JRMB01000002.1"/>
</dbReference>
<dbReference type="PANTHER" id="PTHR38683">
    <property type="entry name" value="CHORISMATE PYRUVATE-LYASE"/>
    <property type="match status" value="1"/>
</dbReference>
<keyword evidence="2 4" id="KW-0831">Ubiquinone biosynthesis</keyword>
<sequence length="192" mass="22008">MTQQTPAFPAPVWLLRDQIPEAPSPLVLEWLFHEDSLTRRLTRLSDNRFSVKPLYEGWQRLRDDECSLLQLPAGSEGWVREVYLLGNDERWVFARSVAGRTALERDGLHMDALGTRSLGELLFSDKAFERGPLQVCRYPAQWLPEADSQPDLWGRRSCFSRAALSILVAEVFLPTAWRAINATHPLHAQENR</sequence>
<dbReference type="EC" id="4.1.3.40" evidence="4"/>
<dbReference type="GO" id="GO:0042866">
    <property type="term" value="P:pyruvate biosynthetic process"/>
    <property type="evidence" value="ECO:0007669"/>
    <property type="project" value="UniProtKB-UniRule"/>
</dbReference>
<feature type="binding site" evidence="4">
    <location>
        <position position="80"/>
    </location>
    <ligand>
        <name>substrate</name>
    </ligand>
</feature>
<dbReference type="Pfam" id="PF04345">
    <property type="entry name" value="Chor_lyase"/>
    <property type="match status" value="1"/>
</dbReference>
<evidence type="ECO:0000256" key="1">
    <source>
        <dbReference type="ARBA" id="ARBA00022490"/>
    </source>
</evidence>
<evidence type="ECO:0000256" key="3">
    <source>
        <dbReference type="ARBA" id="ARBA00023239"/>
    </source>
</evidence>
<keyword evidence="3 4" id="KW-0456">Lyase</keyword>
<dbReference type="InterPro" id="IPR007440">
    <property type="entry name" value="Chorismate--pyruvate_lyase"/>
</dbReference>
<evidence type="ECO:0000313" key="5">
    <source>
        <dbReference type="EMBL" id="KGF64245.1"/>
    </source>
</evidence>
<dbReference type="OrthoDB" id="9789493at2"/>
<feature type="binding site" evidence="4">
    <location>
        <position position="170"/>
    </location>
    <ligand>
        <name>substrate</name>
    </ligand>
</feature>
<feature type="binding site" evidence="4">
    <location>
        <position position="118"/>
    </location>
    <ligand>
        <name>substrate</name>
    </ligand>
</feature>